<feature type="transmembrane region" description="Helical" evidence="1">
    <location>
        <begin position="160"/>
        <end position="184"/>
    </location>
</feature>
<feature type="transmembrane region" description="Helical" evidence="1">
    <location>
        <begin position="129"/>
        <end position="148"/>
    </location>
</feature>
<sequence length="249" mass="28152">MLHPCIVPLILISRVPKKHDTSCISYTRPENQLRSLSHRINNNGRPKRFLSPSFGPHYVTCIKIFWPKQPISPLPTILLQTHQTNSFHLQKPSLLVFFNHQPTMPQGQCPTTRQTGTLAPLITLAQCRVLTSLGTCFLLVFSLLLISANLGCPEAELLLLAFKLIIIITITQAATTLALFPPIINNRVVEPRRQNLNSPPRSPNQRWPLNLALLLRLNDDVVFSVRFHSVARHLRAPRCREPFIRHAGA</sequence>
<evidence type="ECO:0000313" key="3">
    <source>
        <dbReference type="Proteomes" id="UP001374535"/>
    </source>
</evidence>
<organism evidence="2 3">
    <name type="scientific">Vigna mungo</name>
    <name type="common">Black gram</name>
    <name type="synonym">Phaseolus mungo</name>
    <dbReference type="NCBI Taxonomy" id="3915"/>
    <lineage>
        <taxon>Eukaryota</taxon>
        <taxon>Viridiplantae</taxon>
        <taxon>Streptophyta</taxon>
        <taxon>Embryophyta</taxon>
        <taxon>Tracheophyta</taxon>
        <taxon>Spermatophyta</taxon>
        <taxon>Magnoliopsida</taxon>
        <taxon>eudicotyledons</taxon>
        <taxon>Gunneridae</taxon>
        <taxon>Pentapetalae</taxon>
        <taxon>rosids</taxon>
        <taxon>fabids</taxon>
        <taxon>Fabales</taxon>
        <taxon>Fabaceae</taxon>
        <taxon>Papilionoideae</taxon>
        <taxon>50 kb inversion clade</taxon>
        <taxon>NPAAA clade</taxon>
        <taxon>indigoferoid/millettioid clade</taxon>
        <taxon>Phaseoleae</taxon>
        <taxon>Vigna</taxon>
    </lineage>
</organism>
<reference evidence="2 3" key="1">
    <citation type="journal article" date="2023" name="Life. Sci Alliance">
        <title>Evolutionary insights into 3D genome organization and epigenetic landscape of Vigna mungo.</title>
        <authorList>
            <person name="Junaid A."/>
            <person name="Singh B."/>
            <person name="Bhatia S."/>
        </authorList>
    </citation>
    <scope>NUCLEOTIDE SEQUENCE [LARGE SCALE GENOMIC DNA]</scope>
    <source>
        <strain evidence="2">Urdbean</strain>
    </source>
</reference>
<dbReference type="Proteomes" id="UP001374535">
    <property type="component" value="Chromosome 2"/>
</dbReference>
<keyword evidence="1" id="KW-0812">Transmembrane</keyword>
<proteinExistence type="predicted"/>
<keyword evidence="1" id="KW-0472">Membrane</keyword>
<accession>A0AAQ3P604</accession>
<name>A0AAQ3P604_VIGMU</name>
<keyword evidence="1" id="KW-1133">Transmembrane helix</keyword>
<protein>
    <submittedName>
        <fullName evidence="2">Uncharacterized protein</fullName>
    </submittedName>
</protein>
<gene>
    <name evidence="2" type="ORF">V8G54_008664</name>
</gene>
<evidence type="ECO:0000313" key="2">
    <source>
        <dbReference type="EMBL" id="WVZ21342.1"/>
    </source>
</evidence>
<evidence type="ECO:0000256" key="1">
    <source>
        <dbReference type="SAM" id="Phobius"/>
    </source>
</evidence>
<dbReference type="AlphaFoldDB" id="A0AAQ3P604"/>
<keyword evidence="3" id="KW-1185">Reference proteome</keyword>
<dbReference type="EMBL" id="CP144699">
    <property type="protein sequence ID" value="WVZ21342.1"/>
    <property type="molecule type" value="Genomic_DNA"/>
</dbReference>